<evidence type="ECO:0000313" key="2">
    <source>
        <dbReference type="Proteomes" id="UP001500618"/>
    </source>
</evidence>
<protein>
    <submittedName>
        <fullName evidence="1">Uncharacterized protein</fullName>
    </submittedName>
</protein>
<dbReference type="Proteomes" id="UP001500618">
    <property type="component" value="Unassembled WGS sequence"/>
</dbReference>
<keyword evidence="2" id="KW-1185">Reference proteome</keyword>
<dbReference type="RefSeq" id="WP_163566926.1">
    <property type="nucleotide sequence ID" value="NZ_BAAANY010000030.1"/>
</dbReference>
<gene>
    <name evidence="1" type="ORF">GCM10009765_63480</name>
</gene>
<accession>A0ABN2IIV3</accession>
<evidence type="ECO:0000313" key="1">
    <source>
        <dbReference type="EMBL" id="GAA1705484.1"/>
    </source>
</evidence>
<proteinExistence type="predicted"/>
<sequence length="107" mass="11154">MSSAASGFGCGVLIGVWDTNGHPDPPPAGRITVTYPASGGKTVWAELQIEPPAGPDRWLPKRTLLRPPPGTTPALLPPYNYNTLQRLLDGLVGSAPSMSAAKSHDAP</sequence>
<organism evidence="1 2">
    <name type="scientific">Fodinicola feengrottensis</name>
    <dbReference type="NCBI Taxonomy" id="435914"/>
    <lineage>
        <taxon>Bacteria</taxon>
        <taxon>Bacillati</taxon>
        <taxon>Actinomycetota</taxon>
        <taxon>Actinomycetes</taxon>
        <taxon>Mycobacteriales</taxon>
        <taxon>Fodinicola</taxon>
    </lineage>
</organism>
<name>A0ABN2IIV3_9ACTN</name>
<comment type="caution">
    <text evidence="1">The sequence shown here is derived from an EMBL/GenBank/DDBJ whole genome shotgun (WGS) entry which is preliminary data.</text>
</comment>
<dbReference type="EMBL" id="BAAANY010000030">
    <property type="protein sequence ID" value="GAA1705484.1"/>
    <property type="molecule type" value="Genomic_DNA"/>
</dbReference>
<reference evidence="1 2" key="1">
    <citation type="journal article" date="2019" name="Int. J. Syst. Evol. Microbiol.">
        <title>The Global Catalogue of Microorganisms (GCM) 10K type strain sequencing project: providing services to taxonomists for standard genome sequencing and annotation.</title>
        <authorList>
            <consortium name="The Broad Institute Genomics Platform"/>
            <consortium name="The Broad Institute Genome Sequencing Center for Infectious Disease"/>
            <person name="Wu L."/>
            <person name="Ma J."/>
        </authorList>
    </citation>
    <scope>NUCLEOTIDE SEQUENCE [LARGE SCALE GENOMIC DNA]</scope>
    <source>
        <strain evidence="1 2">JCM 14718</strain>
    </source>
</reference>